<dbReference type="EMBL" id="JAPEUY010000005">
    <property type="protein sequence ID" value="KAJ4372999.1"/>
    <property type="molecule type" value="Genomic_DNA"/>
</dbReference>
<proteinExistence type="predicted"/>
<dbReference type="OrthoDB" id="3797359at2759"/>
<dbReference type="SUPFAM" id="SSF50044">
    <property type="entry name" value="SH3-domain"/>
    <property type="match status" value="1"/>
</dbReference>
<dbReference type="InterPro" id="IPR003646">
    <property type="entry name" value="SH3-like_bac-type"/>
</dbReference>
<name>A0A9W8YBE3_9PLEO</name>
<dbReference type="Pfam" id="PF08239">
    <property type="entry name" value="SH3_3"/>
    <property type="match status" value="1"/>
</dbReference>
<sequence length="468" mass="53266">MSSPERTAVQFESALDQLEELRPDEYIIAFGPNGEQFCGTPNGYSATSLPGIVLDLFYGASRVVWASFGSNRDSWFFTCEAKNGNRAFYCGDGIPAALLQFLRQLNVSQAVNSSLRVQLGGSESFVVWVGTTWACHNVPGLLRVKLCEMSSASHEWNGVTRGSLMSGTLNNVQWHHSGVYYIKSGNRHIWDFQTDIFRAGWYLLWNEPASGKLELEVKNDLAYTAIDPHAPTGETFVFIKKQEGRKEAPFLMHFEHERRLHTNLGSKDCAPKPIMSVQHMPKKSDIHYQWAVSKKSGRPHPRESRELFLDKGDRLKVLKDMGRDWYIVSSKKGTKGWVHGSWLDFGDRKLHADPKSAYNQFREDLQKLLVPGQLCKFPAMASYIDACTRVECQLLKEDVGSVGICLHDLMVLLEGSGRYSYELLKEERNVWHPDRFVRFCHADHVDRLKPMAEEMFVLYGILMDRCKA</sequence>
<dbReference type="Gene3D" id="2.30.30.40">
    <property type="entry name" value="SH3 Domains"/>
    <property type="match status" value="1"/>
</dbReference>
<protein>
    <recommendedName>
        <fullName evidence="1">SH3b domain-containing protein</fullName>
    </recommendedName>
</protein>
<feature type="domain" description="SH3b" evidence="1">
    <location>
        <begin position="309"/>
        <end position="344"/>
    </location>
</feature>
<evidence type="ECO:0000259" key="1">
    <source>
        <dbReference type="Pfam" id="PF08239"/>
    </source>
</evidence>
<dbReference type="Proteomes" id="UP001140560">
    <property type="component" value="Unassembled WGS sequence"/>
</dbReference>
<dbReference type="CDD" id="cd00174">
    <property type="entry name" value="SH3"/>
    <property type="match status" value="1"/>
</dbReference>
<gene>
    <name evidence="2" type="ORF">N0V83_003290</name>
</gene>
<dbReference type="InterPro" id="IPR036028">
    <property type="entry name" value="SH3-like_dom_sf"/>
</dbReference>
<dbReference type="AlphaFoldDB" id="A0A9W8YBE3"/>
<keyword evidence="3" id="KW-1185">Reference proteome</keyword>
<reference evidence="2" key="1">
    <citation type="submission" date="2022-10" db="EMBL/GenBank/DDBJ databases">
        <title>Tapping the CABI collections for fungal endophytes: first genome assemblies for Collariella, Neodidymelliopsis, Ascochyta clinopodiicola, Didymella pomorum, Didymosphaeria variabile, Neocosmospora piperis and Neocucurbitaria cava.</title>
        <authorList>
            <person name="Hill R."/>
        </authorList>
    </citation>
    <scope>NUCLEOTIDE SEQUENCE</scope>
    <source>
        <strain evidence="2">IMI 356814</strain>
    </source>
</reference>
<organism evidence="2 3">
    <name type="scientific">Neocucurbitaria cava</name>
    <dbReference type="NCBI Taxonomy" id="798079"/>
    <lineage>
        <taxon>Eukaryota</taxon>
        <taxon>Fungi</taxon>
        <taxon>Dikarya</taxon>
        <taxon>Ascomycota</taxon>
        <taxon>Pezizomycotina</taxon>
        <taxon>Dothideomycetes</taxon>
        <taxon>Pleosporomycetidae</taxon>
        <taxon>Pleosporales</taxon>
        <taxon>Pleosporineae</taxon>
        <taxon>Cucurbitariaceae</taxon>
        <taxon>Neocucurbitaria</taxon>
    </lineage>
</organism>
<comment type="caution">
    <text evidence="2">The sequence shown here is derived from an EMBL/GenBank/DDBJ whole genome shotgun (WGS) entry which is preliminary data.</text>
</comment>
<accession>A0A9W8YBE3</accession>
<evidence type="ECO:0000313" key="3">
    <source>
        <dbReference type="Proteomes" id="UP001140560"/>
    </source>
</evidence>
<evidence type="ECO:0000313" key="2">
    <source>
        <dbReference type="EMBL" id="KAJ4372999.1"/>
    </source>
</evidence>